<protein>
    <recommendedName>
        <fullName evidence="4">S4 domain protein YaaA</fullName>
    </recommendedName>
</protein>
<dbReference type="InterPro" id="IPR014330">
    <property type="entry name" value="RNA-bd_S4-rel_YaaA"/>
</dbReference>
<sequence>MIFIDLSKYFDFSYKFYNLNQISGKIEKYRLEVESVENVKLKSEYMKLQDLLKIVGIISTGGQAKGFLDEYEVLVNNERETRRGRKLRGGDIVTFGDNNFKIVDKDEA</sequence>
<dbReference type="Pfam" id="PF13275">
    <property type="entry name" value="S4_2"/>
    <property type="match status" value="1"/>
</dbReference>
<dbReference type="KEGG" id="xak:KIMC2_02280"/>
<evidence type="ECO:0000256" key="1">
    <source>
        <dbReference type="PROSITE-ProRule" id="PRU00182"/>
    </source>
</evidence>
<evidence type="ECO:0000313" key="3">
    <source>
        <dbReference type="Proteomes" id="UP001321804"/>
    </source>
</evidence>
<dbReference type="NCBIfam" id="TIGR02988">
    <property type="entry name" value="YaaA_near_RecF"/>
    <property type="match status" value="1"/>
</dbReference>
<dbReference type="InterPro" id="IPR036986">
    <property type="entry name" value="S4_RNA-bd_sf"/>
</dbReference>
<keyword evidence="1" id="KW-0694">RNA-binding</keyword>
<accession>A0AAU9DBX4</accession>
<dbReference type="Gene3D" id="3.10.290.10">
    <property type="entry name" value="RNA-binding S4 domain"/>
    <property type="match status" value="1"/>
</dbReference>
<dbReference type="RefSeq" id="WP_425613236.1">
    <property type="nucleotide sequence ID" value="NZ_AP026801.1"/>
</dbReference>
<reference evidence="2 3" key="1">
    <citation type="journal article" date="2023" name="Microbiol. Spectr.">
        <title>Symbiosis of Carpenter Bees with Uncharacterized Lactic Acid Bacteria Showing NAD Auxotrophy.</title>
        <authorList>
            <person name="Kawasaki S."/>
            <person name="Ozawa K."/>
            <person name="Mori T."/>
            <person name="Yamamoto A."/>
            <person name="Ito M."/>
            <person name="Ohkuma M."/>
            <person name="Sakamoto M."/>
            <person name="Matsutani M."/>
        </authorList>
    </citation>
    <scope>NUCLEOTIDE SEQUENCE [LARGE SCALE GENOMIC DNA]</scope>
    <source>
        <strain evidence="2 3">KimC2</strain>
    </source>
</reference>
<dbReference type="Proteomes" id="UP001321804">
    <property type="component" value="Chromosome"/>
</dbReference>
<gene>
    <name evidence="2" type="ORF">KIMC2_02280</name>
</gene>
<name>A0AAU9DBX4_9LACO</name>
<proteinExistence type="predicted"/>
<dbReference type="PROSITE" id="PS50889">
    <property type="entry name" value="S4"/>
    <property type="match status" value="1"/>
</dbReference>
<dbReference type="EMBL" id="AP026801">
    <property type="protein sequence ID" value="BDR55666.1"/>
    <property type="molecule type" value="Genomic_DNA"/>
</dbReference>
<keyword evidence="3" id="KW-1185">Reference proteome</keyword>
<evidence type="ECO:0000313" key="2">
    <source>
        <dbReference type="EMBL" id="BDR55666.1"/>
    </source>
</evidence>
<dbReference type="CDD" id="cd00165">
    <property type="entry name" value="S4"/>
    <property type="match status" value="1"/>
</dbReference>
<dbReference type="SUPFAM" id="SSF55174">
    <property type="entry name" value="Alpha-L RNA-binding motif"/>
    <property type="match status" value="1"/>
</dbReference>
<dbReference type="GO" id="GO:0003723">
    <property type="term" value="F:RNA binding"/>
    <property type="evidence" value="ECO:0007669"/>
    <property type="project" value="UniProtKB-KW"/>
</dbReference>
<dbReference type="AlphaFoldDB" id="A0AAU9DBX4"/>
<organism evidence="2 3">
    <name type="scientific">Xylocopilactobacillus apis</name>
    <dbReference type="NCBI Taxonomy" id="2932183"/>
    <lineage>
        <taxon>Bacteria</taxon>
        <taxon>Bacillati</taxon>
        <taxon>Bacillota</taxon>
        <taxon>Bacilli</taxon>
        <taxon>Lactobacillales</taxon>
        <taxon>Lactobacillaceae</taxon>
        <taxon>Xylocopilactobacillus</taxon>
    </lineage>
</organism>
<evidence type="ECO:0008006" key="4">
    <source>
        <dbReference type="Google" id="ProtNLM"/>
    </source>
</evidence>